<protein>
    <submittedName>
        <fullName evidence="2">Uncharacterized protein</fullName>
    </submittedName>
</protein>
<dbReference type="SUPFAM" id="SSF47473">
    <property type="entry name" value="EF-hand"/>
    <property type="match status" value="1"/>
</dbReference>
<proteinExistence type="predicted"/>
<dbReference type="GeneID" id="582352"/>
<feature type="compositionally biased region" description="Polar residues" evidence="1">
    <location>
        <begin position="511"/>
        <end position="521"/>
    </location>
</feature>
<evidence type="ECO:0000313" key="3">
    <source>
        <dbReference type="Proteomes" id="UP000007110"/>
    </source>
</evidence>
<evidence type="ECO:0000256" key="1">
    <source>
        <dbReference type="SAM" id="MobiDB-lite"/>
    </source>
</evidence>
<dbReference type="InterPro" id="IPR011992">
    <property type="entry name" value="EF-hand-dom_pair"/>
</dbReference>
<dbReference type="InterPro" id="IPR052603">
    <property type="entry name" value="EFCB6"/>
</dbReference>
<keyword evidence="3" id="KW-1185">Reference proteome</keyword>
<reference evidence="3" key="1">
    <citation type="submission" date="2015-02" db="EMBL/GenBank/DDBJ databases">
        <title>Genome sequencing for Strongylocentrotus purpuratus.</title>
        <authorList>
            <person name="Murali S."/>
            <person name="Liu Y."/>
            <person name="Vee V."/>
            <person name="English A."/>
            <person name="Wang M."/>
            <person name="Skinner E."/>
            <person name="Han Y."/>
            <person name="Muzny D.M."/>
            <person name="Worley K.C."/>
            <person name="Gibbs R.A."/>
        </authorList>
    </citation>
    <scope>NUCLEOTIDE SEQUENCE</scope>
</reference>
<dbReference type="EnsemblMetazoa" id="XM_030999077">
    <property type="protein sequence ID" value="XP_030854937"/>
    <property type="gene ID" value="LOC582352"/>
</dbReference>
<organism evidence="2 3">
    <name type="scientific">Strongylocentrotus purpuratus</name>
    <name type="common">Purple sea urchin</name>
    <dbReference type="NCBI Taxonomy" id="7668"/>
    <lineage>
        <taxon>Eukaryota</taxon>
        <taxon>Metazoa</taxon>
        <taxon>Echinodermata</taxon>
        <taxon>Eleutherozoa</taxon>
        <taxon>Echinozoa</taxon>
        <taxon>Echinoidea</taxon>
        <taxon>Euechinoidea</taxon>
        <taxon>Echinacea</taxon>
        <taxon>Camarodonta</taxon>
        <taxon>Echinidea</taxon>
        <taxon>Strongylocentrotidae</taxon>
        <taxon>Strongylocentrotus</taxon>
    </lineage>
</organism>
<dbReference type="Gene3D" id="1.10.238.10">
    <property type="entry name" value="EF-hand"/>
    <property type="match status" value="2"/>
</dbReference>
<feature type="region of interest" description="Disordered" evidence="1">
    <location>
        <begin position="423"/>
        <end position="446"/>
    </location>
</feature>
<dbReference type="Proteomes" id="UP000007110">
    <property type="component" value="Unassembled WGS sequence"/>
</dbReference>
<dbReference type="AlphaFoldDB" id="A0A7M7PPS4"/>
<sequence>MSRSAGASRGAGAAMDPLVARRRDQLYGTTRTNAMTAMKESLTQDHIKMIAKEGMRSTSPILNSTTKGAFKGTQPDRSVGFVWDSGQQNQTHFEFRGEAAPVDEKIYKSSLTAADYSGRKAERLPAVKPEDKINLPDMNPRYWRDGKFGQSLYDSDFVGGNTLHNLDNDPAVSQSRNEMRRRNVKDLRTTHFKLGNDPQHYDSETVDSFHKNLSMTGARLAPIPTAPGPKQPEESPSSVARKMIEDERDSAVFRQGDYNVTRPRPGKTTFTHDYNAKLKPDKSAAFIEPTRIAKGRFLQDDPILRSQLIEEGAALLPPIPRDEEAIAKVEATSSTLKQIFIQYDPARVGCVSKEVLRRVTDSLLDPISAVNLDKLITRTHHGKDGTIDYEDFVNNFTAWKLGDEAQRAQGTEAAEPNLLQITPGVLNRGSGKSAGTAEGSPMLDNASRGKEYQTSVHFKFGTDQDPAASIYNKDYIKERTTVVMPTKEPPPKPSEVMHKTSDGGFEKSTKQSDYTDFSGTKSQTHLNMMDLREMESLRNKRRHNVNNVIFTCDRERDAVDRQDSLSHTNYVKHALDGDRKGYEVTQSKYRYLDTVGCLPYEAHIPSASETSEAFDFRSKLMNDADTNARLRGMRNEKKERVEDARRVHFKFGNDGPSHVTEAQDCFTDENYNGLKIPAAGKKNESDPNYRHTYASENTQDLKQDPMRPTVFETIRMAKKSYYNNTPNPRDPLHIKLRQSLMAADPERTGRLSKAQMKGICGEFQINVSQKALNSLLQRCDRIGDGSVDYDQFVKDLTLEQVPKDMSAAHSSSTMSHDYKPLNQRSHTDAQLLTIQHMNRKPIAPAQSHFFHADPFFSSPFESISNLDFGKPELKSS</sequence>
<accession>A0A7M7PPS4</accession>
<reference evidence="2" key="2">
    <citation type="submission" date="2021-01" db="UniProtKB">
        <authorList>
            <consortium name="EnsemblMetazoa"/>
        </authorList>
    </citation>
    <scope>IDENTIFICATION</scope>
</reference>
<evidence type="ECO:0000313" key="2">
    <source>
        <dbReference type="EnsemblMetazoa" id="XP_030854937"/>
    </source>
</evidence>
<dbReference type="RefSeq" id="XP_030854937.1">
    <property type="nucleotide sequence ID" value="XM_030999077.1"/>
</dbReference>
<dbReference type="PANTHER" id="PTHR20875:SF0">
    <property type="entry name" value="GH12158P"/>
    <property type="match status" value="1"/>
</dbReference>
<feature type="region of interest" description="Disordered" evidence="1">
    <location>
        <begin position="484"/>
        <end position="521"/>
    </location>
</feature>
<dbReference type="PANTHER" id="PTHR20875">
    <property type="entry name" value="EF-HAND CALCIUM-BINDING DOMAIN-CONTAINING PROTEIN 6-RELATED"/>
    <property type="match status" value="1"/>
</dbReference>
<name>A0A7M7PPS4_STRPU</name>
<feature type="compositionally biased region" description="Basic and acidic residues" evidence="1">
    <location>
        <begin position="495"/>
        <end position="510"/>
    </location>
</feature>